<comment type="caution">
    <text evidence="1">The sequence shown here is derived from an EMBL/GenBank/DDBJ whole genome shotgun (WGS) entry which is preliminary data.</text>
</comment>
<dbReference type="EMBL" id="JACJST010000007">
    <property type="protein sequence ID" value="MBD2568281.1"/>
    <property type="molecule type" value="Genomic_DNA"/>
</dbReference>
<organism evidence="1 2">
    <name type="scientific">Anabaena lutea FACHB-196</name>
    <dbReference type="NCBI Taxonomy" id="2692881"/>
    <lineage>
        <taxon>Bacteria</taxon>
        <taxon>Bacillati</taxon>
        <taxon>Cyanobacteriota</taxon>
        <taxon>Cyanophyceae</taxon>
        <taxon>Nostocales</taxon>
        <taxon>Nostocaceae</taxon>
        <taxon>Anabaena</taxon>
    </lineage>
</organism>
<evidence type="ECO:0000313" key="2">
    <source>
        <dbReference type="Proteomes" id="UP000640531"/>
    </source>
</evidence>
<evidence type="ECO:0000313" key="1">
    <source>
        <dbReference type="EMBL" id="MBD2568281.1"/>
    </source>
</evidence>
<accession>A0ABR8FF07</accession>
<gene>
    <name evidence="1" type="ORF">H6G59_10280</name>
</gene>
<reference evidence="1 2" key="1">
    <citation type="journal article" date="2020" name="ISME J.">
        <title>Comparative genomics reveals insights into cyanobacterial evolution and habitat adaptation.</title>
        <authorList>
            <person name="Chen M.Y."/>
            <person name="Teng W.K."/>
            <person name="Zhao L."/>
            <person name="Hu C.X."/>
            <person name="Zhou Y.K."/>
            <person name="Han B.P."/>
            <person name="Song L.R."/>
            <person name="Shu W.S."/>
        </authorList>
    </citation>
    <scope>NUCLEOTIDE SEQUENCE [LARGE SCALE GENOMIC DNA]</scope>
    <source>
        <strain evidence="1 2">FACHB-196</strain>
    </source>
</reference>
<keyword evidence="2" id="KW-1185">Reference proteome</keyword>
<name>A0ABR8FF07_9NOST</name>
<dbReference type="RefSeq" id="WP_190714068.1">
    <property type="nucleotide sequence ID" value="NZ_JACJST010000007.1"/>
</dbReference>
<proteinExistence type="predicted"/>
<sequence length="59" mass="7140">MYNFAATWEQETIVLGASRLPGVNPYLEQPELWHQVRNLPIFDNYIFDKLYQFFLKKMD</sequence>
<protein>
    <submittedName>
        <fullName evidence="1">Uncharacterized protein</fullName>
    </submittedName>
</protein>
<dbReference type="Proteomes" id="UP000640531">
    <property type="component" value="Unassembled WGS sequence"/>
</dbReference>